<dbReference type="PROSITE" id="PS50068">
    <property type="entry name" value="LDLRA_2"/>
    <property type="match status" value="3"/>
</dbReference>
<evidence type="ECO:0000256" key="2">
    <source>
        <dbReference type="ARBA" id="ARBA00022536"/>
    </source>
</evidence>
<feature type="chain" id="PRO_5036021921" evidence="12">
    <location>
        <begin position="26"/>
        <end position="1755"/>
    </location>
</feature>
<dbReference type="SUPFAM" id="SSF57184">
    <property type="entry name" value="Growth factor receptor domain"/>
    <property type="match status" value="1"/>
</dbReference>
<dbReference type="InterPro" id="IPR009030">
    <property type="entry name" value="Growth_fac_rcpt_cys_sf"/>
</dbReference>
<dbReference type="Gene3D" id="2.40.128.620">
    <property type="match status" value="1"/>
</dbReference>
<evidence type="ECO:0000259" key="13">
    <source>
        <dbReference type="SMART" id="SM00181"/>
    </source>
</evidence>
<dbReference type="SUPFAM" id="SSF57424">
    <property type="entry name" value="LDL receptor-like module"/>
    <property type="match status" value="2"/>
</dbReference>
<dbReference type="SMR" id="A0A1I7RSI9"/>
<dbReference type="Gene3D" id="4.10.400.10">
    <property type="entry name" value="Low-density Lipoprotein Receptor"/>
    <property type="match status" value="1"/>
</dbReference>
<feature type="signal peptide" evidence="12">
    <location>
        <begin position="1"/>
        <end position="25"/>
    </location>
</feature>
<dbReference type="SUPFAM" id="SSF57196">
    <property type="entry name" value="EGF/Laminin"/>
    <property type="match status" value="1"/>
</dbReference>
<evidence type="ECO:0000256" key="6">
    <source>
        <dbReference type="ARBA" id="ARBA00023157"/>
    </source>
</evidence>
<dbReference type="InterPro" id="IPR000033">
    <property type="entry name" value="LDLR_classB_rpt"/>
</dbReference>
<dbReference type="PRINTS" id="PR00261">
    <property type="entry name" value="LDLRECEPTOR"/>
</dbReference>
<keyword evidence="3" id="KW-0254">Endocytosis</keyword>
<feature type="domain" description="EGF-like" evidence="13">
    <location>
        <begin position="317"/>
        <end position="356"/>
    </location>
</feature>
<keyword evidence="5 11" id="KW-0472">Membrane</keyword>
<evidence type="ECO:0000256" key="3">
    <source>
        <dbReference type="ARBA" id="ARBA00022583"/>
    </source>
</evidence>
<dbReference type="Proteomes" id="UP000659654">
    <property type="component" value="Unassembled WGS sequence"/>
</dbReference>
<dbReference type="InterPro" id="IPR011042">
    <property type="entry name" value="6-blade_b-propeller_TolB-like"/>
</dbReference>
<dbReference type="InterPro" id="IPR023415">
    <property type="entry name" value="LDLR_class-A_CS"/>
</dbReference>
<dbReference type="Pfam" id="PF00057">
    <property type="entry name" value="Ldl_recept_a"/>
    <property type="match status" value="1"/>
</dbReference>
<dbReference type="EMBL" id="CAJFCV020000005">
    <property type="protein sequence ID" value="CAG9122906.1"/>
    <property type="molecule type" value="Genomic_DNA"/>
</dbReference>
<feature type="domain" description="EGF-like" evidence="13">
    <location>
        <begin position="948"/>
        <end position="985"/>
    </location>
</feature>
<dbReference type="GO" id="GO:0006897">
    <property type="term" value="P:endocytosis"/>
    <property type="evidence" value="ECO:0007669"/>
    <property type="project" value="UniProtKB-KW"/>
</dbReference>
<sequence length="1755" mass="200877">MQRAGLDWWLAQAILCRLIVSLVSLEVLVRKEHTLTKYGLDPLARNVNGSTVLVNRIDPNSPIWMDVDYKQSTAVYVENLLRSANEEIRLISLNSSKYLGVIKRDVAIGEEMITSLAVDWITNKLYISFEASSPRNLGKIEACPLYSNNYCFLIVDKDLDSLHSLVLDPLEGYMYWLNRVHKRIERAWMNGKHLDKHPFQSDISEDEISVTTSLTLDSINKQIYYVRHRASRERAEIIFCDIHNRESCRILMENVNAFYLGVVKNLIFWTPISTNEGFRFCDKESCGSRQWAIQGTQGLHSFQLIDQSIQPNRTLNPCDVRNGGCSHFCLLIPGVPWRACACPIGIRLLEDGLNCDGNGIQNLLFVGSEAGLFYISLDTEEFVPKRMNWKNNRTEDSRITSIDYSHQDHKVYWLDKESSQIRRARLYDNQYEVLPLSPDQVKFIDGIIVDSAGQNLIWLDSFNGRIELVHLGDRTENYHVQVILSKDLFRPKSLVLSQNHLFYINHWNNEERIERIWMDGTHRSILYRTLAPASISALCVDPIERKIYFTDKEKSTLSSIEWNGEDERVLAEDLKHPHQMSKVGPTLFLNSLAGRSVIRLRMFENRITRSELGQSIYGQMALKGVALTEEKKYNEECRECGHICLELPTNTVRCLCGDGFELSVDKKHCSRIKSFILLSSSNIHGLFRLSARNSEDRASLLPLQNIGNIKSLTYDTKRNQLYLISDHLEKKNSNFQLTLFDLNKNQGRILMDSRDLRFISNMILDENTQNIFWVNTLLKRIEVFNPRNHVRLSLVWKEIEPLDITLDLRSNLLIYSNSYGDCFKIMKLFLNNPRAIPVTVIEMPDPITALSLDKKTGFIVFSMSKEVYSVGLNGQDLKKLFKSASEINKISMHQSFTYFHNRTDNTLRRFDLSRKITDVVHEDVKDVNILSVVSLEDGKIQKSEDLLQCELESESKNCICLKEKDKFECKCGDQYEYDDITDECVEPFKFVLLSVKDYFLRFKIRDDTKTDEADDKSPFTLLSIDNVGQPLAIAFDLYSKNRYIYWIDGFDRNGADLKRSSDIIRQQHTSHLNLNKDSNCSQLFDVVVDYIGRQLFVSCIHDRNDPASYIHLWKIKENDELQYIGKVVDGSTRSPITHLLPAPRKIAVFNRLKIFFYTDENPELEHPIVVRCNLDGRNCQPAVTEGLNFHQIRLQSDLTTYSFLYTAADGIWSKDVYLEHDLQHHLNTRSHNSAQISSIAPLNDKTILFTASSFSKYDENIYILHKNSSMTSFGSIKAVDWIQNLDKFGKGKMNLLTVGNQNTLNEPFEWEINTNPCSSQSCSHICTLQYNQRSDNRWSYGCLCPLGYSKIKQNNNVCEANLICKHWEFPCQNGQQCIHISKKCDGWNDCNDQSDESPLKCNAKKSSNISMDWVCDDRQGSIKKHKLCDGHSDCSDGSDEVYCRCSEPSKQFDCMLWTYSHTTMDDGCISRSTICDGKKDCINGVDESRQLCNLLTSEPPSLLELLSKGRGSLLLMLAAIVFFIMVVLCITCFVYKREWSSRRYDRNGTRQVLLGPSQHNTDAKLVLSHHNQTSMVEVALRTFSPSNQVPIYSPPIQSCTLRPYHHPPAHQPSLHYRTLPRHIPTHVNSYEMEPLYYGVRSGAGEDLATLVPASASSITGVSSGLLPPPQFVYDRRFYAPPPSAASLSTYGVVKAADIRPNYEINNSGATQASTSTRPQRSKRRTRKKNLRNAGNKKSSTSRDPPPPYSSTSDED</sequence>
<dbReference type="InterPro" id="IPR002172">
    <property type="entry name" value="LDrepeatLR_classA_rpt"/>
</dbReference>
<dbReference type="SUPFAM" id="SSF75011">
    <property type="entry name" value="3-carboxy-cis,cis-mucoante lactonizing enzyme"/>
    <property type="match status" value="1"/>
</dbReference>
<dbReference type="PANTHER" id="PTHR46513:SF44">
    <property type="entry name" value="LDL RECEPTOR RELATED PROTEIN 4"/>
    <property type="match status" value="1"/>
</dbReference>
<dbReference type="Proteomes" id="UP000095284">
    <property type="component" value="Unplaced"/>
</dbReference>
<feature type="disulfide bond" evidence="9">
    <location>
        <begin position="1428"/>
        <end position="1443"/>
    </location>
</feature>
<dbReference type="OrthoDB" id="72419at2759"/>
<evidence type="ECO:0000256" key="12">
    <source>
        <dbReference type="SAM" id="SignalP"/>
    </source>
</evidence>
<dbReference type="SUPFAM" id="SSF63825">
    <property type="entry name" value="YWTD domain"/>
    <property type="match status" value="3"/>
</dbReference>
<dbReference type="InterPro" id="IPR000742">
    <property type="entry name" value="EGF"/>
</dbReference>
<keyword evidence="12" id="KW-0732">Signal</keyword>
<gene>
    <name evidence="14" type="ORF">BXYJ_LOCUS11746</name>
</gene>
<evidence type="ECO:0000313" key="17">
    <source>
        <dbReference type="Proteomes" id="UP000659654"/>
    </source>
</evidence>
<reference evidence="18" key="1">
    <citation type="submission" date="2016-11" db="UniProtKB">
        <authorList>
            <consortium name="WormBaseParasite"/>
        </authorList>
    </citation>
    <scope>IDENTIFICATION</scope>
</reference>
<feature type="region of interest" description="Disordered" evidence="10">
    <location>
        <begin position="1704"/>
        <end position="1755"/>
    </location>
</feature>
<name>A0A1I7RSI9_BURXY</name>
<keyword evidence="6 9" id="KW-1015">Disulfide bond</keyword>
<evidence type="ECO:0000313" key="15">
    <source>
        <dbReference type="EMBL" id="CAG9122906.1"/>
    </source>
</evidence>
<feature type="compositionally biased region" description="Basic residues" evidence="10">
    <location>
        <begin position="1719"/>
        <end position="1730"/>
    </location>
</feature>
<evidence type="ECO:0000256" key="8">
    <source>
        <dbReference type="ARBA" id="ARBA00023180"/>
    </source>
</evidence>
<protein>
    <submittedName>
        <fullName evidence="14">(pine wood nematode) hypothetical protein</fullName>
    </submittedName>
</protein>
<organism evidence="16 18">
    <name type="scientific">Bursaphelenchus xylophilus</name>
    <name type="common">Pinewood nematode worm</name>
    <name type="synonym">Aphelenchoides xylophilus</name>
    <dbReference type="NCBI Taxonomy" id="6326"/>
    <lineage>
        <taxon>Eukaryota</taxon>
        <taxon>Metazoa</taxon>
        <taxon>Ecdysozoa</taxon>
        <taxon>Nematoda</taxon>
        <taxon>Chromadorea</taxon>
        <taxon>Rhabditida</taxon>
        <taxon>Tylenchina</taxon>
        <taxon>Tylenchomorpha</taxon>
        <taxon>Aphelenchoidea</taxon>
        <taxon>Aphelenchoididae</taxon>
        <taxon>Bursaphelenchus</taxon>
    </lineage>
</organism>
<evidence type="ECO:0000256" key="1">
    <source>
        <dbReference type="ARBA" id="ARBA00004167"/>
    </source>
</evidence>
<comment type="subcellular location">
    <subcellularLocation>
        <location evidence="1">Membrane</location>
        <topology evidence="1">Single-pass membrane protein</topology>
    </subcellularLocation>
</comment>
<dbReference type="InterPro" id="IPR050778">
    <property type="entry name" value="Cueball_EGF_LRP_Nidogen"/>
</dbReference>
<keyword evidence="8" id="KW-0325">Glycoprotein</keyword>
<evidence type="ECO:0000256" key="10">
    <source>
        <dbReference type="SAM" id="MobiDB-lite"/>
    </source>
</evidence>
<evidence type="ECO:0000256" key="5">
    <source>
        <dbReference type="ARBA" id="ARBA00023136"/>
    </source>
</evidence>
<accession>A0A1I7RSI9</accession>
<dbReference type="WBParaSite" id="BXY_0369300.1">
    <property type="protein sequence ID" value="BXY_0369300.1"/>
    <property type="gene ID" value="BXY_0369300"/>
</dbReference>
<dbReference type="CDD" id="cd00112">
    <property type="entry name" value="LDLa"/>
    <property type="match status" value="2"/>
</dbReference>
<dbReference type="SMART" id="SM00181">
    <property type="entry name" value="EGF"/>
    <property type="match status" value="4"/>
</dbReference>
<evidence type="ECO:0000256" key="7">
    <source>
        <dbReference type="ARBA" id="ARBA00023170"/>
    </source>
</evidence>
<dbReference type="GO" id="GO:0016020">
    <property type="term" value="C:membrane"/>
    <property type="evidence" value="ECO:0007669"/>
    <property type="project" value="UniProtKB-SubCell"/>
</dbReference>
<dbReference type="SMART" id="SM00135">
    <property type="entry name" value="LY"/>
    <property type="match status" value="7"/>
</dbReference>
<dbReference type="eggNOG" id="KOG1215">
    <property type="taxonomic scope" value="Eukaryota"/>
</dbReference>
<feature type="transmembrane region" description="Helical" evidence="11">
    <location>
        <begin position="1513"/>
        <end position="1535"/>
    </location>
</feature>
<feature type="domain" description="EGF-like" evidence="13">
    <location>
        <begin position="636"/>
        <end position="670"/>
    </location>
</feature>
<keyword evidence="17" id="KW-1185">Reference proteome</keyword>
<evidence type="ECO:0000313" key="18">
    <source>
        <dbReference type="WBParaSite" id="BXY_0369300.1"/>
    </source>
</evidence>
<evidence type="ECO:0000256" key="9">
    <source>
        <dbReference type="PROSITE-ProRule" id="PRU00124"/>
    </source>
</evidence>
<keyword evidence="11" id="KW-1133">Transmembrane helix</keyword>
<dbReference type="Gene3D" id="2.120.10.30">
    <property type="entry name" value="TolB, C-terminal domain"/>
    <property type="match status" value="4"/>
</dbReference>
<keyword evidence="4" id="KW-0677">Repeat</keyword>
<proteinExistence type="predicted"/>
<dbReference type="PROSITE" id="PS01209">
    <property type="entry name" value="LDLRA_1"/>
    <property type="match status" value="1"/>
</dbReference>
<keyword evidence="11" id="KW-0812">Transmembrane</keyword>
<dbReference type="Proteomes" id="UP000582659">
    <property type="component" value="Unassembled WGS sequence"/>
</dbReference>
<comment type="caution">
    <text evidence="9">Lacks conserved residue(s) required for the propagation of feature annotation.</text>
</comment>
<evidence type="ECO:0000313" key="16">
    <source>
        <dbReference type="Proteomes" id="UP000095284"/>
    </source>
</evidence>
<dbReference type="InterPro" id="IPR036055">
    <property type="entry name" value="LDL_receptor-like_sf"/>
</dbReference>
<dbReference type="GO" id="GO:0007399">
    <property type="term" value="P:nervous system development"/>
    <property type="evidence" value="ECO:0007669"/>
    <property type="project" value="TreeGrafter"/>
</dbReference>
<keyword evidence="2" id="KW-0245">EGF-like domain</keyword>
<dbReference type="SMART" id="SM00192">
    <property type="entry name" value="LDLa"/>
    <property type="match status" value="3"/>
</dbReference>
<evidence type="ECO:0000313" key="14">
    <source>
        <dbReference type="EMBL" id="CAD5231650.1"/>
    </source>
</evidence>
<feature type="compositionally biased region" description="Polar residues" evidence="10">
    <location>
        <begin position="1704"/>
        <end position="1718"/>
    </location>
</feature>
<dbReference type="Gene3D" id="4.10.1220.10">
    <property type="entry name" value="EGF-type module"/>
    <property type="match status" value="1"/>
</dbReference>
<evidence type="ECO:0000256" key="4">
    <source>
        <dbReference type="ARBA" id="ARBA00022737"/>
    </source>
</evidence>
<keyword evidence="7" id="KW-0675">Receptor</keyword>
<dbReference type="PANTHER" id="PTHR46513">
    <property type="entry name" value="VITELLOGENIN RECEPTOR-LIKE PROTEIN-RELATED-RELATED"/>
    <property type="match status" value="1"/>
</dbReference>
<reference evidence="15" key="2">
    <citation type="submission" date="2020-08" db="EMBL/GenBank/DDBJ databases">
        <authorList>
            <person name="Kikuchi T."/>
        </authorList>
    </citation>
    <scope>NUCLEOTIDE SEQUENCE</scope>
    <source>
        <strain evidence="14">Ka4C1</strain>
    </source>
</reference>
<feature type="domain" description="EGF-like" evidence="13">
    <location>
        <begin position="1316"/>
        <end position="1359"/>
    </location>
</feature>
<evidence type="ECO:0000256" key="11">
    <source>
        <dbReference type="SAM" id="Phobius"/>
    </source>
</evidence>
<dbReference type="EMBL" id="CAJFDI010000005">
    <property type="protein sequence ID" value="CAD5231650.1"/>
    <property type="molecule type" value="Genomic_DNA"/>
</dbReference>
<dbReference type="Pfam" id="PF14670">
    <property type="entry name" value="FXa_inhibition"/>
    <property type="match status" value="1"/>
</dbReference>